<evidence type="ECO:0000313" key="1">
    <source>
        <dbReference type="EMBL" id="ANJ67046.1"/>
    </source>
</evidence>
<dbReference type="AlphaFoldDB" id="A0A191ZGN4"/>
<dbReference type="KEGG" id="haz:A9404_06310"/>
<dbReference type="Proteomes" id="UP000078596">
    <property type="component" value="Chromosome"/>
</dbReference>
<protein>
    <submittedName>
        <fullName evidence="1">Uncharacterized protein</fullName>
    </submittedName>
</protein>
<name>A0A191ZGN4_9GAMM</name>
<keyword evidence="2" id="KW-1185">Reference proteome</keyword>
<proteinExistence type="predicted"/>
<sequence>MNTRDDVRSDETVTNTLASVCTGTNGGVDRTRFATDQNGHVAAANELTTNQTDFCSLGHGIRRFNSGNQTTRFDHTQSNTSYISHLINS</sequence>
<gene>
    <name evidence="1" type="ORF">A9404_06310</name>
</gene>
<dbReference type="STRING" id="1860122.A9404_06310"/>
<evidence type="ECO:0000313" key="2">
    <source>
        <dbReference type="Proteomes" id="UP000078596"/>
    </source>
</evidence>
<dbReference type="EMBL" id="CP016027">
    <property type="protein sequence ID" value="ANJ67046.1"/>
    <property type="molecule type" value="Genomic_DNA"/>
</dbReference>
<organism evidence="1 2">
    <name type="scientific">Halothiobacillus diazotrophicus</name>
    <dbReference type="NCBI Taxonomy" id="1860122"/>
    <lineage>
        <taxon>Bacteria</taxon>
        <taxon>Pseudomonadati</taxon>
        <taxon>Pseudomonadota</taxon>
        <taxon>Gammaproteobacteria</taxon>
        <taxon>Chromatiales</taxon>
        <taxon>Halothiobacillaceae</taxon>
        <taxon>Halothiobacillus</taxon>
    </lineage>
</organism>
<reference evidence="1 2" key="1">
    <citation type="submission" date="2016-06" db="EMBL/GenBank/DDBJ databases">
        <title>Insight into the functional genes involving in sulfur oxidation in Pearl River water.</title>
        <authorList>
            <person name="Luo J."/>
            <person name="Tan X."/>
            <person name="Lin W."/>
        </authorList>
    </citation>
    <scope>NUCLEOTIDE SEQUENCE [LARGE SCALE GENOMIC DNA]</scope>
    <source>
        <strain evidence="1 2">LS2</strain>
    </source>
</reference>
<accession>A0A191ZGN4</accession>